<organism evidence="7 8">
    <name type="scientific">Orlajensenia leifsoniae</name>
    <dbReference type="NCBI Taxonomy" id="2561933"/>
    <lineage>
        <taxon>Bacteria</taxon>
        <taxon>Bacillati</taxon>
        <taxon>Actinomycetota</taxon>
        <taxon>Actinomycetes</taxon>
        <taxon>Micrococcales</taxon>
        <taxon>Microbacteriaceae</taxon>
        <taxon>Orlajensenia</taxon>
    </lineage>
</organism>
<sequence length="409" mass="41444">MSERRAFAAGATTNLAANLLGALLSALSIVVTIRSLEVVDWGTSAALLGVGQFLGSLMSFGTPTMRIRDYSRLSPPEAAVRGGGEGYSRLIVGVGVVAIGSGLAVPLPLVGVVVILAGGVFVSLGATNVLIAQRRYVAAGILLTMEKTLSLTIVSLLALNGGIVSATLPLSVAIAGISAGVLSQAMLGARGRALRDGAKLSNIASQWRGSSYFGLASVSPSVLLMDVAVVGSVAGGIVAGQYAVGSRLVAPLSVAATTITAVVLPHLSTRKPARFHFRMGAKSSVVLGALAALFLAGVWVAPLLLEAVLGSEYRDAAGAVRFFILNAGIVLLTRTGVSVLQAWGFERSAGLLVAGQVALCMVGLVPGAIVAGPTGAAASVFFTNAFLAIALWIAIRAAIRDEDGRHPAV</sequence>
<keyword evidence="4 6" id="KW-1133">Transmembrane helix</keyword>
<keyword evidence="5 6" id="KW-0472">Membrane</keyword>
<feature type="transmembrane region" description="Helical" evidence="6">
    <location>
        <begin position="136"/>
        <end position="158"/>
    </location>
</feature>
<feature type="transmembrane region" description="Helical" evidence="6">
    <location>
        <begin position="45"/>
        <end position="65"/>
    </location>
</feature>
<dbReference type="PANTHER" id="PTHR30250">
    <property type="entry name" value="PST FAMILY PREDICTED COLANIC ACID TRANSPORTER"/>
    <property type="match status" value="1"/>
</dbReference>
<dbReference type="AlphaFoldDB" id="A0A4Y9QWW0"/>
<feature type="transmembrane region" description="Helical" evidence="6">
    <location>
        <begin position="12"/>
        <end position="33"/>
    </location>
</feature>
<feature type="transmembrane region" description="Helical" evidence="6">
    <location>
        <begin position="376"/>
        <end position="395"/>
    </location>
</feature>
<feature type="transmembrane region" description="Helical" evidence="6">
    <location>
        <begin position="110"/>
        <end position="131"/>
    </location>
</feature>
<dbReference type="PANTHER" id="PTHR30250:SF11">
    <property type="entry name" value="O-ANTIGEN TRANSPORTER-RELATED"/>
    <property type="match status" value="1"/>
</dbReference>
<feature type="transmembrane region" description="Helical" evidence="6">
    <location>
        <begin position="349"/>
        <end position="370"/>
    </location>
</feature>
<evidence type="ECO:0000256" key="5">
    <source>
        <dbReference type="ARBA" id="ARBA00023136"/>
    </source>
</evidence>
<feature type="transmembrane region" description="Helical" evidence="6">
    <location>
        <begin position="86"/>
        <end position="104"/>
    </location>
</feature>
<dbReference type="EMBL" id="SPQZ01000004">
    <property type="protein sequence ID" value="TFV96961.1"/>
    <property type="molecule type" value="Genomic_DNA"/>
</dbReference>
<gene>
    <name evidence="7" type="ORF">E4M00_12960</name>
</gene>
<evidence type="ECO:0000256" key="6">
    <source>
        <dbReference type="SAM" id="Phobius"/>
    </source>
</evidence>
<evidence type="ECO:0000256" key="3">
    <source>
        <dbReference type="ARBA" id="ARBA00022692"/>
    </source>
</evidence>
<dbReference type="InterPro" id="IPR050833">
    <property type="entry name" value="Poly_Biosynth_Transport"/>
</dbReference>
<reference evidence="7 8" key="1">
    <citation type="journal article" date="2018" name="J. Microbiol.">
        <title>Leifsonia flava sp. nov., a novel actinobacterium isolated from the rhizosphere of Aquilegia viridiflora.</title>
        <authorList>
            <person name="Cai Y."/>
            <person name="Tao W.Z."/>
            <person name="Ma Y.J."/>
            <person name="Cheng J."/>
            <person name="Zhang M.Y."/>
            <person name="Zhang Y.X."/>
        </authorList>
    </citation>
    <scope>NUCLEOTIDE SEQUENCE [LARGE SCALE GENOMIC DNA]</scope>
    <source>
        <strain evidence="7 8">SYP-B2174</strain>
    </source>
</reference>
<keyword evidence="8" id="KW-1185">Reference proteome</keyword>
<keyword evidence="3 6" id="KW-0812">Transmembrane</keyword>
<evidence type="ECO:0000256" key="4">
    <source>
        <dbReference type="ARBA" id="ARBA00022989"/>
    </source>
</evidence>
<comment type="subcellular location">
    <subcellularLocation>
        <location evidence="1">Cell membrane</location>
        <topology evidence="1">Multi-pass membrane protein</topology>
    </subcellularLocation>
</comment>
<protein>
    <recommendedName>
        <fullName evidence="9">Polysaccharide biosynthesis protein</fullName>
    </recommendedName>
</protein>
<name>A0A4Y9QWW0_9MICO</name>
<proteinExistence type="predicted"/>
<feature type="transmembrane region" description="Helical" evidence="6">
    <location>
        <begin position="317"/>
        <end position="337"/>
    </location>
</feature>
<evidence type="ECO:0008006" key="9">
    <source>
        <dbReference type="Google" id="ProtNLM"/>
    </source>
</evidence>
<evidence type="ECO:0000313" key="8">
    <source>
        <dbReference type="Proteomes" id="UP000298127"/>
    </source>
</evidence>
<evidence type="ECO:0000256" key="1">
    <source>
        <dbReference type="ARBA" id="ARBA00004651"/>
    </source>
</evidence>
<feature type="transmembrane region" description="Helical" evidence="6">
    <location>
        <begin position="170"/>
        <end position="191"/>
    </location>
</feature>
<evidence type="ECO:0000313" key="7">
    <source>
        <dbReference type="EMBL" id="TFV96961.1"/>
    </source>
</evidence>
<dbReference type="GO" id="GO:0005886">
    <property type="term" value="C:plasma membrane"/>
    <property type="evidence" value="ECO:0007669"/>
    <property type="project" value="UniProtKB-SubCell"/>
</dbReference>
<evidence type="ECO:0000256" key="2">
    <source>
        <dbReference type="ARBA" id="ARBA00022475"/>
    </source>
</evidence>
<feature type="transmembrane region" description="Helical" evidence="6">
    <location>
        <begin position="212"/>
        <end position="238"/>
    </location>
</feature>
<feature type="transmembrane region" description="Helical" evidence="6">
    <location>
        <begin position="285"/>
        <end position="305"/>
    </location>
</feature>
<accession>A0A4Y9QWW0</accession>
<comment type="caution">
    <text evidence="7">The sequence shown here is derived from an EMBL/GenBank/DDBJ whole genome shotgun (WGS) entry which is preliminary data.</text>
</comment>
<feature type="transmembrane region" description="Helical" evidence="6">
    <location>
        <begin position="244"/>
        <end position="264"/>
    </location>
</feature>
<keyword evidence="2" id="KW-1003">Cell membrane</keyword>
<dbReference type="Proteomes" id="UP000298127">
    <property type="component" value="Unassembled WGS sequence"/>
</dbReference>
<dbReference type="RefSeq" id="WP_135120917.1">
    <property type="nucleotide sequence ID" value="NZ_SPQZ01000004.1"/>
</dbReference>